<dbReference type="Proteomes" id="UP001055439">
    <property type="component" value="Chromosome 10"/>
</dbReference>
<evidence type="ECO:0000313" key="1">
    <source>
        <dbReference type="EMBL" id="URD84025.1"/>
    </source>
</evidence>
<reference evidence="1" key="1">
    <citation type="submission" date="2022-05" db="EMBL/GenBank/DDBJ databases">
        <title>The Musa troglodytarum L. genome provides insights into the mechanism of non-climacteric behaviour and enrichment of carotenoids.</title>
        <authorList>
            <person name="Wang J."/>
        </authorList>
    </citation>
    <scope>NUCLEOTIDE SEQUENCE</scope>
    <source>
        <tissue evidence="1">Leaf</tissue>
    </source>
</reference>
<evidence type="ECO:0000313" key="2">
    <source>
        <dbReference type="Proteomes" id="UP001055439"/>
    </source>
</evidence>
<accession>A0A9E7EU23</accession>
<dbReference type="EMBL" id="CP097503">
    <property type="protein sequence ID" value="URD84025.1"/>
    <property type="molecule type" value="Genomic_DNA"/>
</dbReference>
<protein>
    <submittedName>
        <fullName evidence="1">Uncharacterized protein</fullName>
    </submittedName>
</protein>
<gene>
    <name evidence="1" type="ORF">MUK42_21365</name>
</gene>
<proteinExistence type="predicted"/>
<organism evidence="1 2">
    <name type="scientific">Musa troglodytarum</name>
    <name type="common">fe'i banana</name>
    <dbReference type="NCBI Taxonomy" id="320322"/>
    <lineage>
        <taxon>Eukaryota</taxon>
        <taxon>Viridiplantae</taxon>
        <taxon>Streptophyta</taxon>
        <taxon>Embryophyta</taxon>
        <taxon>Tracheophyta</taxon>
        <taxon>Spermatophyta</taxon>
        <taxon>Magnoliopsida</taxon>
        <taxon>Liliopsida</taxon>
        <taxon>Zingiberales</taxon>
        <taxon>Musaceae</taxon>
        <taxon>Musa</taxon>
    </lineage>
</organism>
<dbReference type="AlphaFoldDB" id="A0A9E7EU23"/>
<keyword evidence="2" id="KW-1185">Reference proteome</keyword>
<sequence>MIEKASDGDVASGRSFRCIHRWQRKLCSSPSMVEGAAHGSSGNEGNCARKLDLWTRLSVVEQGEVASSVESIKSWVDLGSELLYMGLTKVGLAMSNRAGLVILRSSVLEFDR</sequence>
<name>A0A9E7EU23_9LILI</name>